<feature type="compositionally biased region" description="Basic and acidic residues" evidence="1">
    <location>
        <begin position="34"/>
        <end position="43"/>
    </location>
</feature>
<reference evidence="3" key="1">
    <citation type="journal article" date="2019" name="Plant Biotechnol. J.">
        <title>Genome sequencing of the Australian wild diploid species Gossypium australe highlights disease resistance and delayed gland morphogenesis.</title>
        <authorList>
            <person name="Cai Y."/>
            <person name="Cai X."/>
            <person name="Wang Q."/>
            <person name="Wang P."/>
            <person name="Zhang Y."/>
            <person name="Cai C."/>
            <person name="Xu Y."/>
            <person name="Wang K."/>
            <person name="Zhou Z."/>
            <person name="Wang C."/>
            <person name="Geng S."/>
            <person name="Li B."/>
            <person name="Dong Q."/>
            <person name="Hou Y."/>
            <person name="Wang H."/>
            <person name="Ai P."/>
            <person name="Liu Z."/>
            <person name="Yi F."/>
            <person name="Sun M."/>
            <person name="An G."/>
            <person name="Cheng J."/>
            <person name="Zhang Y."/>
            <person name="Shi Q."/>
            <person name="Xie Y."/>
            <person name="Shi X."/>
            <person name="Chang Y."/>
            <person name="Huang F."/>
            <person name="Chen Y."/>
            <person name="Hong S."/>
            <person name="Mi L."/>
            <person name="Sun Q."/>
            <person name="Zhang L."/>
            <person name="Zhou B."/>
            <person name="Peng R."/>
            <person name="Zhang X."/>
            <person name="Liu F."/>
        </authorList>
    </citation>
    <scope>NUCLEOTIDE SEQUENCE [LARGE SCALE GENOMIC DNA]</scope>
    <source>
        <strain evidence="3">cv. PA1801</strain>
    </source>
</reference>
<gene>
    <name evidence="2" type="ORF">EPI10_022081</name>
</gene>
<feature type="region of interest" description="Disordered" evidence="1">
    <location>
        <begin position="1"/>
        <end position="43"/>
    </location>
</feature>
<proteinExistence type="predicted"/>
<keyword evidence="3" id="KW-1185">Reference proteome</keyword>
<dbReference type="AlphaFoldDB" id="A0A5B6WJ81"/>
<name>A0A5B6WJ81_9ROSI</name>
<sequence>MALFPKQMKIARKVYSSSTKRTSETIDENSPNKAENEIEPRRSKQARVEKSFGLNFLTFMLEVEPQTYNDAIRSSKSSSWKYAIKMDLLLEIKPLNCKWIFKRKIKADRTIDKYIARLLIDKMKALTTIDTLSPVSRITSIRMILAIVTL</sequence>
<dbReference type="Proteomes" id="UP000325315">
    <property type="component" value="Unassembled WGS sequence"/>
</dbReference>
<evidence type="ECO:0000313" key="2">
    <source>
        <dbReference type="EMBL" id="KAA3481740.1"/>
    </source>
</evidence>
<dbReference type="EMBL" id="SMMG02000003">
    <property type="protein sequence ID" value="KAA3481740.1"/>
    <property type="molecule type" value="Genomic_DNA"/>
</dbReference>
<protein>
    <submittedName>
        <fullName evidence="2">Retrovirus-related Pol polyprotein from transposon TNT 1-94</fullName>
    </submittedName>
</protein>
<organism evidence="2 3">
    <name type="scientific">Gossypium australe</name>
    <dbReference type="NCBI Taxonomy" id="47621"/>
    <lineage>
        <taxon>Eukaryota</taxon>
        <taxon>Viridiplantae</taxon>
        <taxon>Streptophyta</taxon>
        <taxon>Embryophyta</taxon>
        <taxon>Tracheophyta</taxon>
        <taxon>Spermatophyta</taxon>
        <taxon>Magnoliopsida</taxon>
        <taxon>eudicotyledons</taxon>
        <taxon>Gunneridae</taxon>
        <taxon>Pentapetalae</taxon>
        <taxon>rosids</taxon>
        <taxon>malvids</taxon>
        <taxon>Malvales</taxon>
        <taxon>Malvaceae</taxon>
        <taxon>Malvoideae</taxon>
        <taxon>Gossypium</taxon>
    </lineage>
</organism>
<evidence type="ECO:0000256" key="1">
    <source>
        <dbReference type="SAM" id="MobiDB-lite"/>
    </source>
</evidence>
<accession>A0A5B6WJ81</accession>
<comment type="caution">
    <text evidence="2">The sequence shown here is derived from an EMBL/GenBank/DDBJ whole genome shotgun (WGS) entry which is preliminary data.</text>
</comment>
<evidence type="ECO:0000313" key="3">
    <source>
        <dbReference type="Proteomes" id="UP000325315"/>
    </source>
</evidence>